<comment type="caution">
    <text evidence="1">The sequence shown here is derived from an EMBL/GenBank/DDBJ whole genome shotgun (WGS) entry which is preliminary data.</text>
</comment>
<proteinExistence type="predicted"/>
<keyword evidence="2" id="KW-1185">Reference proteome</keyword>
<dbReference type="Proteomes" id="UP001165960">
    <property type="component" value="Unassembled WGS sequence"/>
</dbReference>
<name>A0ACC2UTD0_9FUNG</name>
<gene>
    <name evidence="1" type="ORF">DSO57_1005325</name>
</gene>
<dbReference type="EMBL" id="QTSX02000014">
    <property type="protein sequence ID" value="KAJ9090155.1"/>
    <property type="molecule type" value="Genomic_DNA"/>
</dbReference>
<organism evidence="1 2">
    <name type="scientific">Entomophthora muscae</name>
    <dbReference type="NCBI Taxonomy" id="34485"/>
    <lineage>
        <taxon>Eukaryota</taxon>
        <taxon>Fungi</taxon>
        <taxon>Fungi incertae sedis</taxon>
        <taxon>Zoopagomycota</taxon>
        <taxon>Entomophthoromycotina</taxon>
        <taxon>Entomophthoromycetes</taxon>
        <taxon>Entomophthorales</taxon>
        <taxon>Entomophthoraceae</taxon>
        <taxon>Entomophthora</taxon>
    </lineage>
</organism>
<evidence type="ECO:0000313" key="2">
    <source>
        <dbReference type="Proteomes" id="UP001165960"/>
    </source>
</evidence>
<accession>A0ACC2UTD0</accession>
<reference evidence="1" key="1">
    <citation type="submission" date="2022-04" db="EMBL/GenBank/DDBJ databases">
        <title>Genome of the entomopathogenic fungus Entomophthora muscae.</title>
        <authorList>
            <person name="Elya C."/>
            <person name="Lovett B.R."/>
            <person name="Lee E."/>
            <person name="Macias A.M."/>
            <person name="Hajek A.E."/>
            <person name="De Bivort B.L."/>
            <person name="Kasson M.T."/>
            <person name="De Fine Licht H.H."/>
            <person name="Stajich J.E."/>
        </authorList>
    </citation>
    <scope>NUCLEOTIDE SEQUENCE</scope>
    <source>
        <strain evidence="1">Berkeley</strain>
    </source>
</reference>
<evidence type="ECO:0000313" key="1">
    <source>
        <dbReference type="EMBL" id="KAJ9090155.1"/>
    </source>
</evidence>
<protein>
    <submittedName>
        <fullName evidence="1">Uncharacterized protein</fullName>
    </submittedName>
</protein>
<sequence length="88" mass="10020">MPADFVAPPPILENENCVTSQCPEFYAEDALMLYQFCDLANQLAPNKRKSKEQDYQEDLQKVVKKKYKVAEIKKYLEVVTTALAGGFN</sequence>